<keyword evidence="4" id="KW-0012">Acyltransferase</keyword>
<dbReference type="Proteomes" id="UP000018417">
    <property type="component" value="Unassembled WGS sequence"/>
</dbReference>
<dbReference type="SUPFAM" id="SSF51161">
    <property type="entry name" value="Trimeric LpxA-like enzymes"/>
    <property type="match status" value="1"/>
</dbReference>
<evidence type="ECO:0000256" key="1">
    <source>
        <dbReference type="ARBA" id="ARBA00007274"/>
    </source>
</evidence>
<accession>N9E2W2</accession>
<dbReference type="GO" id="GO:0016746">
    <property type="term" value="F:acyltransferase activity"/>
    <property type="evidence" value="ECO:0007669"/>
    <property type="project" value="UniProtKB-KW"/>
</dbReference>
<dbReference type="InterPro" id="IPR001451">
    <property type="entry name" value="Hexapep"/>
</dbReference>
<keyword evidence="3" id="KW-0677">Repeat</keyword>
<dbReference type="PATRIC" id="fig|1217649.3.peg.2457"/>
<evidence type="ECO:0000256" key="4">
    <source>
        <dbReference type="ARBA" id="ARBA00023315"/>
    </source>
</evidence>
<dbReference type="HOGENOM" id="CLU_051638_5_3_6"/>
<organism evidence="5 6">
    <name type="scientific">Acinetobacter beijerinckii ANC 3835</name>
    <dbReference type="NCBI Taxonomy" id="1217649"/>
    <lineage>
        <taxon>Bacteria</taxon>
        <taxon>Pseudomonadati</taxon>
        <taxon>Pseudomonadota</taxon>
        <taxon>Gammaproteobacteria</taxon>
        <taxon>Moraxellales</taxon>
        <taxon>Moraxellaceae</taxon>
        <taxon>Acinetobacter</taxon>
    </lineage>
</organism>
<evidence type="ECO:0000256" key="3">
    <source>
        <dbReference type="ARBA" id="ARBA00022737"/>
    </source>
</evidence>
<evidence type="ECO:0000313" key="6">
    <source>
        <dbReference type="Proteomes" id="UP000018417"/>
    </source>
</evidence>
<keyword evidence="2" id="KW-0808">Transferase</keyword>
<dbReference type="EMBL" id="APQK01000013">
    <property type="protein sequence ID" value="ENW04477.1"/>
    <property type="molecule type" value="Genomic_DNA"/>
</dbReference>
<dbReference type="InterPro" id="IPR011004">
    <property type="entry name" value="Trimer_LpxA-like_sf"/>
</dbReference>
<dbReference type="CDD" id="cd03349">
    <property type="entry name" value="LbH_XAT"/>
    <property type="match status" value="1"/>
</dbReference>
<evidence type="ECO:0000313" key="5">
    <source>
        <dbReference type="EMBL" id="ENW04477.1"/>
    </source>
</evidence>
<gene>
    <name evidence="5" type="ORF">F934_02526</name>
</gene>
<evidence type="ECO:0008006" key="7">
    <source>
        <dbReference type="Google" id="ProtNLM"/>
    </source>
</evidence>
<dbReference type="Gene3D" id="2.160.10.10">
    <property type="entry name" value="Hexapeptide repeat proteins"/>
    <property type="match status" value="1"/>
</dbReference>
<dbReference type="PANTHER" id="PTHR43300:SF11">
    <property type="entry name" value="ACETYLTRANSFERASE RV3034C-RELATED"/>
    <property type="match status" value="1"/>
</dbReference>
<dbReference type="AlphaFoldDB" id="N9E2W2"/>
<sequence length="257" mass="29170">MTTTKISFAYSALYFPIKFNVCLLGFGNFSPTRILCSFKSYNNAAFFWYFVSVMDPLINSPVKHWCEFEFISKTVKNPNIHIKGNYSYYSAYWDQGFERCVVRYLHDKPSTVEKPIDQLYIGNFVCFGAECVIMMGGNQLHRPDWISSFPFDTRSFLPAGDTVIADGCWIGSRAMIMQGVRLGEGAVVATGAVVTQDVPPYAVVGGIPAKVIKYRFSESDIEKLLSLKLYDLDEKQILKMREELQKDDINSLVAFLK</sequence>
<evidence type="ECO:0000256" key="2">
    <source>
        <dbReference type="ARBA" id="ARBA00022679"/>
    </source>
</evidence>
<protein>
    <recommendedName>
        <fullName evidence="7">Chloramphenicol O-acetyltransferase</fullName>
    </recommendedName>
</protein>
<dbReference type="PROSITE" id="PS00101">
    <property type="entry name" value="HEXAPEP_TRANSFERASES"/>
    <property type="match status" value="1"/>
</dbReference>
<comment type="caution">
    <text evidence="5">The sequence shown here is derived from an EMBL/GenBank/DDBJ whole genome shotgun (WGS) entry which is preliminary data.</text>
</comment>
<name>N9E2W2_9GAMM</name>
<dbReference type="InterPro" id="IPR050179">
    <property type="entry name" value="Trans_hexapeptide_repeat"/>
</dbReference>
<comment type="similarity">
    <text evidence="1">Belongs to the transferase hexapeptide repeat family.</text>
</comment>
<dbReference type="PANTHER" id="PTHR43300">
    <property type="entry name" value="ACETYLTRANSFERASE"/>
    <property type="match status" value="1"/>
</dbReference>
<dbReference type="Pfam" id="PF00132">
    <property type="entry name" value="Hexapep"/>
    <property type="match status" value="1"/>
</dbReference>
<dbReference type="InterPro" id="IPR018357">
    <property type="entry name" value="Hexapep_transf_CS"/>
</dbReference>
<reference evidence="5 6" key="1">
    <citation type="submission" date="2013-02" db="EMBL/GenBank/DDBJ databases">
        <title>The Genome Sequence of Acinetobacter beijerinckii ANC 3835.</title>
        <authorList>
            <consortium name="The Broad Institute Genome Sequencing Platform"/>
            <consortium name="The Broad Institute Genome Sequencing Center for Infectious Disease"/>
            <person name="Cerqueira G."/>
            <person name="Feldgarden M."/>
            <person name="Courvalin P."/>
            <person name="Perichon B."/>
            <person name="Grillot-Courvalin C."/>
            <person name="Clermont D."/>
            <person name="Rocha E."/>
            <person name="Yoon E.-J."/>
            <person name="Nemec A."/>
            <person name="Walker B."/>
            <person name="Young S.K."/>
            <person name="Zeng Q."/>
            <person name="Gargeya S."/>
            <person name="Fitzgerald M."/>
            <person name="Haas B."/>
            <person name="Abouelleil A."/>
            <person name="Alvarado L."/>
            <person name="Arachchi H.M."/>
            <person name="Berlin A.M."/>
            <person name="Chapman S.B."/>
            <person name="Dewar J."/>
            <person name="Goldberg J."/>
            <person name="Griggs A."/>
            <person name="Gujja S."/>
            <person name="Hansen M."/>
            <person name="Howarth C."/>
            <person name="Imamovic A."/>
            <person name="Larimer J."/>
            <person name="McCowan C."/>
            <person name="Murphy C."/>
            <person name="Neiman D."/>
            <person name="Pearson M."/>
            <person name="Priest M."/>
            <person name="Roberts A."/>
            <person name="Saif S."/>
            <person name="Shea T."/>
            <person name="Sisk P."/>
            <person name="Sykes S."/>
            <person name="Wortman J."/>
            <person name="Nusbaum C."/>
            <person name="Birren B."/>
        </authorList>
    </citation>
    <scope>NUCLEOTIDE SEQUENCE [LARGE SCALE GENOMIC DNA]</scope>
    <source>
        <strain evidence="5 6">ANC 3835</strain>
    </source>
</reference>
<proteinExistence type="inferred from homology"/>